<dbReference type="Pfam" id="PF10281">
    <property type="entry name" value="Ish1"/>
    <property type="match status" value="7"/>
</dbReference>
<dbReference type="VEuPathDB" id="FungiDB:PV10_00818"/>
<reference evidence="3 4" key="1">
    <citation type="submission" date="2017-03" db="EMBL/GenBank/DDBJ databases">
        <title>Genomes of endolithic fungi from Antarctica.</title>
        <authorList>
            <person name="Coleine C."/>
            <person name="Masonjones S."/>
            <person name="Stajich J.E."/>
        </authorList>
    </citation>
    <scope>NUCLEOTIDE SEQUENCE [LARGE SCALE GENOMIC DNA]</scope>
    <source>
        <strain evidence="3 4">CCFEE 6314</strain>
    </source>
</reference>
<evidence type="ECO:0000256" key="1">
    <source>
        <dbReference type="SAM" id="MobiDB-lite"/>
    </source>
</evidence>
<dbReference type="OrthoDB" id="2527403at2759"/>
<organism evidence="3 4">
    <name type="scientific">Exophiala mesophila</name>
    <name type="common">Black yeast-like fungus</name>
    <dbReference type="NCBI Taxonomy" id="212818"/>
    <lineage>
        <taxon>Eukaryota</taxon>
        <taxon>Fungi</taxon>
        <taxon>Dikarya</taxon>
        <taxon>Ascomycota</taxon>
        <taxon>Pezizomycotina</taxon>
        <taxon>Eurotiomycetes</taxon>
        <taxon>Chaetothyriomycetidae</taxon>
        <taxon>Chaetothyriales</taxon>
        <taxon>Herpotrichiellaceae</taxon>
        <taxon>Exophiala</taxon>
    </lineage>
</organism>
<gene>
    <name evidence="3" type="ORF">B0A52_08694</name>
</gene>
<feature type="region of interest" description="Disordered" evidence="1">
    <location>
        <begin position="497"/>
        <end position="518"/>
    </location>
</feature>
<evidence type="ECO:0008006" key="5">
    <source>
        <dbReference type="Google" id="ProtNLM"/>
    </source>
</evidence>
<dbReference type="AlphaFoldDB" id="A0A438MWQ7"/>
<accession>A0A438MWQ7</accession>
<keyword evidence="2" id="KW-0732">Signal</keyword>
<feature type="signal peptide" evidence="2">
    <location>
        <begin position="1"/>
        <end position="19"/>
    </location>
</feature>
<dbReference type="Proteomes" id="UP000288859">
    <property type="component" value="Unassembled WGS sequence"/>
</dbReference>
<comment type="caution">
    <text evidence="3">The sequence shown here is derived from an EMBL/GenBank/DDBJ whole genome shotgun (WGS) entry which is preliminary data.</text>
</comment>
<sequence length="518" mass="56606">MKLSVSKFLVVALASTATASTWFSKAVYNKWHETELERWLSDHDIPYPTPADRKDLENLVKDNWQTYVVDTAAQVGNQASDNYGSVKDWIFDSWTESSLKSFLDHHNIPAPEPRTRDSLLTSARQNYDSIAKSVGEYAAYPGDWLYSTWSDSELKDFFDRRGIPVPQPTTRDKLIAHVRRNARIASLNAQNFASGASASVASASASLGSTLFTAWSESQIKEYLDKAGVPVPQGSKRNELLALARKHYTNLEKQAGDQASSASGSAASAFGAATSSAGNEYARATDDAALKAEDLFQSAIDTWSESRLKAFLDARGVPVPQNGKRDELVKQVRLHKHKAATGWSAWTFDTWTTENLRKYLEANGQKAKKNAKAGRDELVKQAQDQYVSASKAGGPQYASATNYLAKQTDAAKDSTFDTWSDSEIKSYLDSYGISNYQGTTANQLRAEARKQYYYFRYGTSTPAGTIFEQIKNGFQWVVAKLQGPASDASAAASSAASSASKTASASASSASSSFKKEL</sequence>
<feature type="chain" id="PRO_5019281229" description="Meiotic sister chromatid recombination protein 1" evidence="2">
    <location>
        <begin position="20"/>
        <end position="518"/>
    </location>
</feature>
<dbReference type="InterPro" id="IPR018803">
    <property type="entry name" value="Ish1/Msc1-like"/>
</dbReference>
<proteinExistence type="predicted"/>
<protein>
    <recommendedName>
        <fullName evidence="5">Meiotic sister chromatid recombination protein 1</fullName>
    </recommendedName>
</protein>
<evidence type="ECO:0000313" key="4">
    <source>
        <dbReference type="Proteomes" id="UP000288859"/>
    </source>
</evidence>
<dbReference type="EMBL" id="NAJM01000040">
    <property type="protein sequence ID" value="RVX68186.1"/>
    <property type="molecule type" value="Genomic_DNA"/>
</dbReference>
<evidence type="ECO:0000256" key="2">
    <source>
        <dbReference type="SAM" id="SignalP"/>
    </source>
</evidence>
<evidence type="ECO:0000313" key="3">
    <source>
        <dbReference type="EMBL" id="RVX68186.1"/>
    </source>
</evidence>
<name>A0A438MWQ7_EXOME</name>